<dbReference type="EMBL" id="CADCVO010000304">
    <property type="protein sequence ID" value="CAA9494731.1"/>
    <property type="molecule type" value="Genomic_DNA"/>
</dbReference>
<evidence type="ECO:0000259" key="8">
    <source>
        <dbReference type="Pfam" id="PF01583"/>
    </source>
</evidence>
<evidence type="ECO:0000256" key="3">
    <source>
        <dbReference type="ARBA" id="ARBA00022679"/>
    </source>
</evidence>
<comment type="catalytic activity">
    <reaction evidence="1 6 7">
        <text>adenosine 5'-phosphosulfate + ATP = 3'-phosphoadenylyl sulfate + ADP + H(+)</text>
        <dbReference type="Rhea" id="RHEA:24152"/>
        <dbReference type="ChEBI" id="CHEBI:15378"/>
        <dbReference type="ChEBI" id="CHEBI:30616"/>
        <dbReference type="ChEBI" id="CHEBI:58243"/>
        <dbReference type="ChEBI" id="CHEBI:58339"/>
        <dbReference type="ChEBI" id="CHEBI:456216"/>
        <dbReference type="EC" id="2.7.1.25"/>
    </reaction>
</comment>
<feature type="binding site" evidence="6">
    <location>
        <begin position="21"/>
        <end position="28"/>
    </location>
    <ligand>
        <name>ATP</name>
        <dbReference type="ChEBI" id="CHEBI:30616"/>
    </ligand>
</feature>
<comment type="function">
    <text evidence="6 7">Catalyzes the synthesis of activated sulfate.</text>
</comment>
<evidence type="ECO:0000256" key="4">
    <source>
        <dbReference type="ARBA" id="ARBA00022741"/>
    </source>
</evidence>
<sequence length="203" mass="21492">MARSLHAVRERSRGATIWITGLPASGKSTLAFAVEAALLARGRAAYVLDGDNVRTGLCSDLGFGADDRRENVRRVAEVARLFADAGTLAVVALISPDAASRAAARRVHHDAGLPFLEVWMDTPLEVCEGRDPKGLYARARAGTLQGLTGVDAPYDRPDHPDVVLRTVTMTPEEEVAHVLRALDSAEAGAVRPPSAPSLPLPSA</sequence>
<gene>
    <name evidence="6" type="primary">cysC</name>
    <name evidence="9" type="ORF">AVDCRST_MAG13-1934</name>
</gene>
<keyword evidence="5 6" id="KW-0067">ATP-binding</keyword>
<dbReference type="CDD" id="cd02027">
    <property type="entry name" value="APSK"/>
    <property type="match status" value="1"/>
</dbReference>
<dbReference type="GO" id="GO:0005737">
    <property type="term" value="C:cytoplasm"/>
    <property type="evidence" value="ECO:0007669"/>
    <property type="project" value="TreeGrafter"/>
</dbReference>
<accession>A0A6J4SB85</accession>
<dbReference type="HAMAP" id="MF_00065">
    <property type="entry name" value="Adenylyl_sulf_kinase"/>
    <property type="match status" value="1"/>
</dbReference>
<name>A0A6J4SB85_9ACTN</name>
<keyword evidence="6" id="KW-0597">Phosphoprotein</keyword>
<evidence type="ECO:0000256" key="1">
    <source>
        <dbReference type="ARBA" id="ARBA00001823"/>
    </source>
</evidence>
<keyword evidence="3 6" id="KW-0808">Transferase</keyword>
<keyword evidence="4 6" id="KW-0547">Nucleotide-binding</keyword>
<dbReference type="Pfam" id="PF01583">
    <property type="entry name" value="APS_kinase"/>
    <property type="match status" value="1"/>
</dbReference>
<dbReference type="SUPFAM" id="SSF52540">
    <property type="entry name" value="P-loop containing nucleoside triphosphate hydrolases"/>
    <property type="match status" value="1"/>
</dbReference>
<comment type="pathway">
    <text evidence="6 7">Sulfur metabolism; hydrogen sulfide biosynthesis; sulfite from sulfate: step 2/3.</text>
</comment>
<dbReference type="AlphaFoldDB" id="A0A6J4SB85"/>
<evidence type="ECO:0000256" key="6">
    <source>
        <dbReference type="HAMAP-Rule" id="MF_00065"/>
    </source>
</evidence>
<dbReference type="GO" id="GO:0004781">
    <property type="term" value="F:sulfate adenylyltransferase (ATP) activity"/>
    <property type="evidence" value="ECO:0007669"/>
    <property type="project" value="TreeGrafter"/>
</dbReference>
<feature type="domain" description="APS kinase" evidence="8">
    <location>
        <begin position="13"/>
        <end position="164"/>
    </location>
</feature>
<dbReference type="NCBIfam" id="TIGR00455">
    <property type="entry name" value="apsK"/>
    <property type="match status" value="1"/>
</dbReference>
<evidence type="ECO:0000256" key="7">
    <source>
        <dbReference type="RuleBase" id="RU004347"/>
    </source>
</evidence>
<dbReference type="EC" id="2.7.1.25" evidence="2 6"/>
<dbReference type="InterPro" id="IPR059117">
    <property type="entry name" value="APS_kinase_dom"/>
</dbReference>
<dbReference type="NCBIfam" id="NF003013">
    <property type="entry name" value="PRK03846.1"/>
    <property type="match status" value="1"/>
</dbReference>
<evidence type="ECO:0000256" key="2">
    <source>
        <dbReference type="ARBA" id="ARBA00012121"/>
    </source>
</evidence>
<dbReference type="Gene3D" id="3.40.50.300">
    <property type="entry name" value="P-loop containing nucleotide triphosphate hydrolases"/>
    <property type="match status" value="1"/>
</dbReference>
<reference evidence="9" key="1">
    <citation type="submission" date="2020-02" db="EMBL/GenBank/DDBJ databases">
        <authorList>
            <person name="Meier V. D."/>
        </authorList>
    </citation>
    <scope>NUCLEOTIDE SEQUENCE</scope>
    <source>
        <strain evidence="9">AVDCRST_MAG13</strain>
    </source>
</reference>
<keyword evidence="6 7" id="KW-0418">Kinase</keyword>
<organism evidence="9">
    <name type="scientific">uncultured Solirubrobacteraceae bacterium</name>
    <dbReference type="NCBI Taxonomy" id="1162706"/>
    <lineage>
        <taxon>Bacteria</taxon>
        <taxon>Bacillati</taxon>
        <taxon>Actinomycetota</taxon>
        <taxon>Thermoleophilia</taxon>
        <taxon>Solirubrobacterales</taxon>
        <taxon>Solirubrobacteraceae</taxon>
        <taxon>environmental samples</taxon>
    </lineage>
</organism>
<dbReference type="UniPathway" id="UPA00140">
    <property type="reaction ID" value="UER00205"/>
</dbReference>
<evidence type="ECO:0000313" key="9">
    <source>
        <dbReference type="EMBL" id="CAA9494731.1"/>
    </source>
</evidence>
<dbReference type="GO" id="GO:0005524">
    <property type="term" value="F:ATP binding"/>
    <property type="evidence" value="ECO:0007669"/>
    <property type="project" value="UniProtKB-UniRule"/>
</dbReference>
<evidence type="ECO:0000256" key="5">
    <source>
        <dbReference type="ARBA" id="ARBA00022840"/>
    </source>
</evidence>
<dbReference type="InterPro" id="IPR050512">
    <property type="entry name" value="Sulf_AdTrans/APS_kinase"/>
</dbReference>
<feature type="active site" description="Phosphoserine intermediate" evidence="6">
    <location>
        <position position="95"/>
    </location>
</feature>
<dbReference type="PANTHER" id="PTHR42700:SF3">
    <property type="entry name" value="BIFUNCTIONAL SAT_APS KINASE-RELATED"/>
    <property type="match status" value="1"/>
</dbReference>
<proteinExistence type="inferred from homology"/>
<dbReference type="PANTHER" id="PTHR42700">
    <property type="entry name" value="SULFATE ADENYLYLTRANSFERASE"/>
    <property type="match status" value="1"/>
</dbReference>
<protein>
    <recommendedName>
        <fullName evidence="2 6">Adenylyl-sulfate kinase</fullName>
        <ecNumber evidence="2 6">2.7.1.25</ecNumber>
    </recommendedName>
    <alternativeName>
        <fullName evidence="6">APS kinase</fullName>
    </alternativeName>
    <alternativeName>
        <fullName evidence="6">ATP adenosine-5'-phosphosulfate 3'-phosphotransferase</fullName>
    </alternativeName>
    <alternativeName>
        <fullName evidence="6">Adenosine-5'-phosphosulfate kinase</fullName>
    </alternativeName>
</protein>
<dbReference type="GO" id="GO:0070814">
    <property type="term" value="P:hydrogen sulfide biosynthetic process"/>
    <property type="evidence" value="ECO:0007669"/>
    <property type="project" value="UniProtKB-UniRule"/>
</dbReference>
<dbReference type="GO" id="GO:0019379">
    <property type="term" value="P:sulfate assimilation, phosphoadenylyl sulfate reduction by phosphoadenylyl-sulfate reductase (thioredoxin)"/>
    <property type="evidence" value="ECO:0007669"/>
    <property type="project" value="TreeGrafter"/>
</dbReference>
<dbReference type="InterPro" id="IPR002891">
    <property type="entry name" value="APS"/>
</dbReference>
<dbReference type="GO" id="GO:0004020">
    <property type="term" value="F:adenylylsulfate kinase activity"/>
    <property type="evidence" value="ECO:0007669"/>
    <property type="project" value="UniProtKB-UniRule"/>
</dbReference>
<dbReference type="InterPro" id="IPR027417">
    <property type="entry name" value="P-loop_NTPase"/>
</dbReference>
<dbReference type="GO" id="GO:0010134">
    <property type="term" value="P:sulfate assimilation via adenylyl sulfate reduction"/>
    <property type="evidence" value="ECO:0007669"/>
    <property type="project" value="TreeGrafter"/>
</dbReference>
<comment type="similarity">
    <text evidence="6 7">Belongs to the APS kinase family.</text>
</comment>